<proteinExistence type="predicted"/>
<name>A0A916JEB1_9BACT</name>
<evidence type="ECO:0000313" key="1">
    <source>
        <dbReference type="EMBL" id="CAG5004266.1"/>
    </source>
</evidence>
<organism evidence="1 2">
    <name type="scientific">Dyadobacter helix</name>
    <dbReference type="NCBI Taxonomy" id="2822344"/>
    <lineage>
        <taxon>Bacteria</taxon>
        <taxon>Pseudomonadati</taxon>
        <taxon>Bacteroidota</taxon>
        <taxon>Cytophagia</taxon>
        <taxon>Cytophagales</taxon>
        <taxon>Spirosomataceae</taxon>
        <taxon>Dyadobacter</taxon>
    </lineage>
</organism>
<keyword evidence="2" id="KW-1185">Reference proteome</keyword>
<gene>
    <name evidence="1" type="ORF">DYBT9275_03335</name>
</gene>
<reference evidence="1" key="1">
    <citation type="submission" date="2021-04" db="EMBL/GenBank/DDBJ databases">
        <authorList>
            <person name="Rodrigo-Torres L."/>
            <person name="Arahal R. D."/>
            <person name="Lucena T."/>
        </authorList>
    </citation>
    <scope>NUCLEOTIDE SEQUENCE</scope>
    <source>
        <strain evidence="1">CECT 9275</strain>
    </source>
</reference>
<dbReference type="EMBL" id="CAJRAF010000002">
    <property type="protein sequence ID" value="CAG5004266.1"/>
    <property type="molecule type" value="Genomic_DNA"/>
</dbReference>
<accession>A0A916JEB1</accession>
<protein>
    <submittedName>
        <fullName evidence="1">Uncharacterized protein</fullName>
    </submittedName>
</protein>
<evidence type="ECO:0000313" key="2">
    <source>
        <dbReference type="Proteomes" id="UP000680038"/>
    </source>
</evidence>
<dbReference type="AlphaFoldDB" id="A0A916JEB1"/>
<comment type="caution">
    <text evidence="1">The sequence shown here is derived from an EMBL/GenBank/DDBJ whole genome shotgun (WGS) entry which is preliminary data.</text>
</comment>
<dbReference type="Proteomes" id="UP000680038">
    <property type="component" value="Unassembled WGS sequence"/>
</dbReference>
<sequence length="38" mass="4416">MTNIISYVSIYAYSFKKRMYLEISPAEAESAAYPLCYK</sequence>